<evidence type="ECO:0000259" key="9">
    <source>
        <dbReference type="Pfam" id="PF00149"/>
    </source>
</evidence>
<evidence type="ECO:0000259" key="10">
    <source>
        <dbReference type="Pfam" id="PF12320"/>
    </source>
</evidence>
<accession>A0A177KZD2</accession>
<sequence length="373" mass="41939">MKFIHTADWHLGKIVHGVSMTEDQRFVLQKLILLIEREKPDVLVIAGDLYDRSVPTASAVNLLNEVLYQINIEMNVPIVAISGNHDSADRLAFGSTWFRQSRFYLAGKIEKEMYCPVIEDVHFHCIPFAEPGIVRHVYEDESIHSHHDAMKVIIERLSEKMDRDAIHIAVGHAFVTGGETSDSERILSVGGTGNVGAELFSPFHYTALGHLHNPNAIRHETVHYSGSLLKYSFSEAAHTKSVSIVEVNGKGTLSVRREALTPIRDMKEVKGLFDEVMEMDETDDYMKVTLQDEGALIDPMAKLKQKFPNILHMERAAGKILSIETVSARRKQKNELELFGEFYGAMTGLDFTDEKEAYMAAVIDDVKKGRDQA</sequence>
<comment type="caution">
    <text evidence="11">The sequence shown here is derived from an EMBL/GenBank/DDBJ whole genome shotgun (WGS) entry which is preliminary data.</text>
</comment>
<evidence type="ECO:0000256" key="8">
    <source>
        <dbReference type="RuleBase" id="RU363069"/>
    </source>
</evidence>
<dbReference type="AlphaFoldDB" id="A0A177KZD2"/>
<keyword evidence="7 8" id="KW-0233">DNA recombination</keyword>
<dbReference type="InterPro" id="IPR050535">
    <property type="entry name" value="DNA_Repair-Maintenance_Comp"/>
</dbReference>
<dbReference type="InterPro" id="IPR004843">
    <property type="entry name" value="Calcineurin-like_PHP"/>
</dbReference>
<keyword evidence="5 8" id="KW-0378">Hydrolase</keyword>
<dbReference type="RefSeq" id="WP_063974778.1">
    <property type="nucleotide sequence ID" value="NZ_LQWZ01000012.1"/>
</dbReference>
<dbReference type="Gene3D" id="3.60.21.10">
    <property type="match status" value="1"/>
</dbReference>
<dbReference type="CDD" id="cd00840">
    <property type="entry name" value="MPP_Mre11_N"/>
    <property type="match status" value="1"/>
</dbReference>
<dbReference type="OrthoDB" id="9773856at2"/>
<evidence type="ECO:0000313" key="12">
    <source>
        <dbReference type="Proteomes" id="UP000077271"/>
    </source>
</evidence>
<dbReference type="SUPFAM" id="SSF56300">
    <property type="entry name" value="Metallo-dependent phosphatases"/>
    <property type="match status" value="1"/>
</dbReference>
<evidence type="ECO:0000256" key="7">
    <source>
        <dbReference type="ARBA" id="ARBA00023172"/>
    </source>
</evidence>
<dbReference type="InterPro" id="IPR004593">
    <property type="entry name" value="SbcD"/>
</dbReference>
<evidence type="ECO:0000256" key="3">
    <source>
        <dbReference type="ARBA" id="ARBA00013365"/>
    </source>
</evidence>
<evidence type="ECO:0000256" key="6">
    <source>
        <dbReference type="ARBA" id="ARBA00022839"/>
    </source>
</evidence>
<dbReference type="PANTHER" id="PTHR30337">
    <property type="entry name" value="COMPONENT OF ATP-DEPENDENT DSDNA EXONUCLEASE"/>
    <property type="match status" value="1"/>
</dbReference>
<dbReference type="PANTHER" id="PTHR30337:SF0">
    <property type="entry name" value="NUCLEASE SBCCD SUBUNIT D"/>
    <property type="match status" value="1"/>
</dbReference>
<feature type="domain" description="Calcineurin-like phosphoesterase" evidence="9">
    <location>
        <begin position="1"/>
        <end position="213"/>
    </location>
</feature>
<evidence type="ECO:0000256" key="2">
    <source>
        <dbReference type="ARBA" id="ARBA00011322"/>
    </source>
</evidence>
<name>A0A177KZD2_9BACI</name>
<dbReference type="Proteomes" id="UP000077271">
    <property type="component" value="Unassembled WGS sequence"/>
</dbReference>
<keyword evidence="4 8" id="KW-0540">Nuclease</keyword>
<dbReference type="InterPro" id="IPR041796">
    <property type="entry name" value="Mre11_N"/>
</dbReference>
<evidence type="ECO:0000256" key="5">
    <source>
        <dbReference type="ARBA" id="ARBA00022801"/>
    </source>
</evidence>
<dbReference type="GO" id="GO:0006260">
    <property type="term" value="P:DNA replication"/>
    <property type="evidence" value="ECO:0007669"/>
    <property type="project" value="UniProtKB-KW"/>
</dbReference>
<dbReference type="NCBIfam" id="TIGR00619">
    <property type="entry name" value="sbcd"/>
    <property type="match status" value="1"/>
</dbReference>
<evidence type="ECO:0000256" key="1">
    <source>
        <dbReference type="ARBA" id="ARBA00010555"/>
    </source>
</evidence>
<evidence type="ECO:0000256" key="4">
    <source>
        <dbReference type="ARBA" id="ARBA00022722"/>
    </source>
</evidence>
<dbReference type="GO" id="GO:0006310">
    <property type="term" value="P:DNA recombination"/>
    <property type="evidence" value="ECO:0007669"/>
    <property type="project" value="UniProtKB-KW"/>
</dbReference>
<dbReference type="Pfam" id="PF00149">
    <property type="entry name" value="Metallophos"/>
    <property type="match status" value="1"/>
</dbReference>
<keyword evidence="8" id="KW-0235">DNA replication</keyword>
<gene>
    <name evidence="8" type="primary">sbcD</name>
    <name evidence="11" type="ORF">AWH48_02465</name>
</gene>
<dbReference type="InterPro" id="IPR029052">
    <property type="entry name" value="Metallo-depent_PP-like"/>
</dbReference>
<reference evidence="11 12" key="1">
    <citation type="submission" date="2016-01" db="EMBL/GenBank/DDBJ databases">
        <title>Investigation of taxonomic status of Bacillus aminovorans.</title>
        <authorList>
            <person name="Verma A."/>
            <person name="Pal Y."/>
            <person name="Krishnamurthi S."/>
        </authorList>
    </citation>
    <scope>NUCLEOTIDE SEQUENCE [LARGE SCALE GENOMIC DNA]</scope>
    <source>
        <strain evidence="11 12">DSM 4337</strain>
    </source>
</reference>
<dbReference type="GO" id="GO:0008408">
    <property type="term" value="F:3'-5' exonuclease activity"/>
    <property type="evidence" value="ECO:0007669"/>
    <property type="project" value="InterPro"/>
</dbReference>
<comment type="similarity">
    <text evidence="1 8">Belongs to the SbcD family.</text>
</comment>
<dbReference type="GO" id="GO:0004519">
    <property type="term" value="F:endonuclease activity"/>
    <property type="evidence" value="ECO:0007669"/>
    <property type="project" value="UniProtKB-KW"/>
</dbReference>
<dbReference type="Pfam" id="PF12320">
    <property type="entry name" value="SbcD_C"/>
    <property type="match status" value="1"/>
</dbReference>
<protein>
    <recommendedName>
        <fullName evidence="3 8">Nuclease SbcCD subunit D</fullName>
    </recommendedName>
</protein>
<evidence type="ECO:0000313" key="11">
    <source>
        <dbReference type="EMBL" id="OAH57891.1"/>
    </source>
</evidence>
<feature type="domain" description="Nuclease SbcCD subunit D C-terminal" evidence="10">
    <location>
        <begin position="263"/>
        <end position="346"/>
    </location>
</feature>
<comment type="function">
    <text evidence="8">SbcCD cleaves DNA hairpin structures. These structures can inhibit DNA replication and are intermediates in certain DNA recombination reactions. The complex acts as a 3'-&gt;5' double strand exonuclease that can open hairpins. It also has a 5' single-strand endonuclease activity.</text>
</comment>
<organism evidence="11 12">
    <name type="scientific">Domibacillus aminovorans</name>
    <dbReference type="NCBI Taxonomy" id="29332"/>
    <lineage>
        <taxon>Bacteria</taxon>
        <taxon>Bacillati</taxon>
        <taxon>Bacillota</taxon>
        <taxon>Bacilli</taxon>
        <taxon>Bacillales</taxon>
        <taxon>Bacillaceae</taxon>
        <taxon>Domibacillus</taxon>
    </lineage>
</organism>
<dbReference type="EMBL" id="LQWZ01000012">
    <property type="protein sequence ID" value="OAH57891.1"/>
    <property type="molecule type" value="Genomic_DNA"/>
</dbReference>
<keyword evidence="6 8" id="KW-0269">Exonuclease</keyword>
<dbReference type="InterPro" id="IPR026843">
    <property type="entry name" value="SbcD_C"/>
</dbReference>
<proteinExistence type="inferred from homology"/>
<comment type="subunit">
    <text evidence="2 8">Heterodimer of SbcC and SbcD.</text>
</comment>
<keyword evidence="8" id="KW-0255">Endonuclease</keyword>